<name>A0ABS5FR31_9BRAD</name>
<dbReference type="RefSeq" id="WP_212494167.1">
    <property type="nucleotide sequence ID" value="NZ_JAFCJH010000036.1"/>
</dbReference>
<dbReference type="InterPro" id="IPR036928">
    <property type="entry name" value="AS_sf"/>
</dbReference>
<accession>A0ABS5FR31</accession>
<evidence type="ECO:0000313" key="2">
    <source>
        <dbReference type="Proteomes" id="UP001315278"/>
    </source>
</evidence>
<dbReference type="SUPFAM" id="SSF75304">
    <property type="entry name" value="Amidase signature (AS) enzymes"/>
    <property type="match status" value="1"/>
</dbReference>
<gene>
    <name evidence="1" type="ORF">JQ615_28215</name>
</gene>
<dbReference type="Proteomes" id="UP001315278">
    <property type="component" value="Unassembled WGS sequence"/>
</dbReference>
<comment type="caution">
    <text evidence="1">The sequence shown here is derived from an EMBL/GenBank/DDBJ whole genome shotgun (WGS) entry which is preliminary data.</text>
</comment>
<protein>
    <submittedName>
        <fullName evidence="1">Uncharacterized protein</fullName>
    </submittedName>
</protein>
<reference evidence="2" key="1">
    <citation type="journal article" date="2021" name="ISME J.">
        <title>Evolutionary origin and ecological implication of a unique nif island in free-living Bradyrhizobium lineages.</title>
        <authorList>
            <person name="Tao J."/>
        </authorList>
    </citation>
    <scope>NUCLEOTIDE SEQUENCE [LARGE SCALE GENOMIC DNA]</scope>
    <source>
        <strain evidence="2">SZCCT0434</strain>
    </source>
</reference>
<organism evidence="1 2">
    <name type="scientific">Bradyrhizobium jicamae</name>
    <dbReference type="NCBI Taxonomy" id="280332"/>
    <lineage>
        <taxon>Bacteria</taxon>
        <taxon>Pseudomonadati</taxon>
        <taxon>Pseudomonadota</taxon>
        <taxon>Alphaproteobacteria</taxon>
        <taxon>Hyphomicrobiales</taxon>
        <taxon>Nitrobacteraceae</taxon>
        <taxon>Bradyrhizobium</taxon>
    </lineage>
</organism>
<dbReference type="Gene3D" id="3.90.1300.10">
    <property type="entry name" value="Amidase signature (AS) domain"/>
    <property type="match status" value="1"/>
</dbReference>
<sequence>MQTLLDARKVSASELLEYAVARIELLDSRIIAVEVRDFERARAAAREADVALARGERDRMRSKAKVRFAVAATKRHD</sequence>
<dbReference type="EMBL" id="JAFCJH010000036">
    <property type="protein sequence ID" value="MBR0799280.1"/>
    <property type="molecule type" value="Genomic_DNA"/>
</dbReference>
<keyword evidence="2" id="KW-1185">Reference proteome</keyword>
<evidence type="ECO:0000313" key="1">
    <source>
        <dbReference type="EMBL" id="MBR0799280.1"/>
    </source>
</evidence>
<proteinExistence type="predicted"/>